<protein>
    <submittedName>
        <fullName evidence="1">Uncharacterized protein</fullName>
    </submittedName>
</protein>
<reference evidence="1" key="1">
    <citation type="submission" date="2023-11" db="EMBL/GenBank/DDBJ databases">
        <authorList>
            <person name="Alioto T."/>
            <person name="Alioto T."/>
            <person name="Gomez Garrido J."/>
        </authorList>
    </citation>
    <scope>NUCLEOTIDE SEQUENCE</scope>
</reference>
<dbReference type="Proteomes" id="UP001296104">
    <property type="component" value="Unassembled WGS sequence"/>
</dbReference>
<dbReference type="EMBL" id="CAVMBE010000022">
    <property type="protein sequence ID" value="CAK4001613.1"/>
    <property type="molecule type" value="Genomic_DNA"/>
</dbReference>
<evidence type="ECO:0000313" key="2">
    <source>
        <dbReference type="Proteomes" id="UP001296104"/>
    </source>
</evidence>
<gene>
    <name evidence="1" type="ORF">LECACI_7A004192</name>
</gene>
<organism evidence="1 2">
    <name type="scientific">Lecanosticta acicola</name>
    <dbReference type="NCBI Taxonomy" id="111012"/>
    <lineage>
        <taxon>Eukaryota</taxon>
        <taxon>Fungi</taxon>
        <taxon>Dikarya</taxon>
        <taxon>Ascomycota</taxon>
        <taxon>Pezizomycotina</taxon>
        <taxon>Dothideomycetes</taxon>
        <taxon>Dothideomycetidae</taxon>
        <taxon>Mycosphaerellales</taxon>
        <taxon>Mycosphaerellaceae</taxon>
        <taxon>Lecanosticta</taxon>
    </lineage>
</organism>
<evidence type="ECO:0000313" key="1">
    <source>
        <dbReference type="EMBL" id="CAK4001613.1"/>
    </source>
</evidence>
<sequence length="1057" mass="119951">MPHGRLTPLGRQLRSVLASIRHSSTPNHLDTFEIPIRPASCLPIDAAWRRDAARQLHTSPFTRQTAVAPALEDEEPDASEYAHLVEKQHMQGKTLDKGEIQDGRRFRIHGWRRLKRRGRMDHLTHALKATKDDMVTPYAPPGKRNLNYVNVRSRNAWQEFKERQRRHKDDALPDPAHSRELSLQRILASYIRHTARAADFLEAEWNMPFQLSDEELQYLEYKRVSIEDLAAWADILSHRNILDAALSLAARMDAETSISVPIFVLLYLLRRRYISARALRLLLWSSTKLLAGRLQRLRDPGIDNEPILILATRLIRHARVVWPQCLVGVVEMVLNHFRYQEQSRQPLESDKLKNLSLALNNIMGLISLQTAVRPFKDNPHQEAALVRILRYMAEHHPALQINRQGYRAVIRLQLAQKKTGKERQWAELKALSWPPWKHDRNAMDAVVEPEDHGTSKAAATLAGMRGAGYRPLPWEISAGLYAGWDTDKTPTIQTRALLGAPGAQLSSRLRGSFNPWVARIATTRTIQEAWAAYLTVGDAPHPLDQDVYLAILRKLYQHERGLYMREESGQSAEGVQAWSIQPGDVRELSPLPPSTHLHTYTRTPPPSVDGFYSDLRNRGVVFHGNCLAFLVQNANTLQSGLWRLRDSISHYPEIEGLLCMRPNTDLSRLPTAVFVAFIGLLVRFPNVPWPKDTPGGITESVVDLTGGSFFQDSKFKLNVGNPMARAVELLRRRPIPHCPLWNTILRSLTHEANFASLRHVIVITLTTHSERSEGTLNLKHPEARSCAGAMYAFRIVIRILSLAEENHIDIDDHGLHYYCLAVENMAVAGWRILQEHERMQMEGPIPEGLNDKTRSFAMLQRQATSSLRKHSIENRLKKKFRVLVGDVREANELEQKTLSASPGLPSLLTVPGPALLHAYIRALGWLGDHQGLLDTVYWMRDHEVELTDRQNMDRQGQNLMRKAIVALRVFLERGWIGGNDTAAAAIEPTGDDEEGEGAAPLDMTGRILLRIRSPASPELIDAAREAVESISGWQGWPTDEEVECYTRNTRFQRVHRL</sequence>
<accession>A0AAI9EAJ2</accession>
<name>A0AAI9EAJ2_9PEZI</name>
<keyword evidence="2" id="KW-1185">Reference proteome</keyword>
<proteinExistence type="predicted"/>
<comment type="caution">
    <text evidence="1">The sequence shown here is derived from an EMBL/GenBank/DDBJ whole genome shotgun (WGS) entry which is preliminary data.</text>
</comment>
<dbReference type="AlphaFoldDB" id="A0AAI9EAJ2"/>